<gene>
    <name evidence="2" type="ORF">HUJ06_022889</name>
</gene>
<accession>A0A822XR35</accession>
<evidence type="ECO:0000256" key="1">
    <source>
        <dbReference type="SAM" id="MobiDB-lite"/>
    </source>
</evidence>
<protein>
    <submittedName>
        <fullName evidence="2">Uncharacterized protein</fullName>
    </submittedName>
</protein>
<evidence type="ECO:0000313" key="3">
    <source>
        <dbReference type="Proteomes" id="UP000607653"/>
    </source>
</evidence>
<dbReference type="EMBL" id="DUZY01000001">
    <property type="protein sequence ID" value="DAD21426.1"/>
    <property type="molecule type" value="Genomic_DNA"/>
</dbReference>
<comment type="caution">
    <text evidence="2">The sequence shown here is derived from an EMBL/GenBank/DDBJ whole genome shotgun (WGS) entry which is preliminary data.</text>
</comment>
<evidence type="ECO:0000313" key="2">
    <source>
        <dbReference type="EMBL" id="DAD21426.1"/>
    </source>
</evidence>
<dbReference type="AlphaFoldDB" id="A0A822XR35"/>
<name>A0A822XR35_NELNU</name>
<dbReference type="Proteomes" id="UP000607653">
    <property type="component" value="Unassembled WGS sequence"/>
</dbReference>
<feature type="region of interest" description="Disordered" evidence="1">
    <location>
        <begin position="49"/>
        <end position="80"/>
    </location>
</feature>
<sequence length="80" mass="8767">MSIKVTVSNSCTTTTAPLATTKRILHLTNTMTMMMGRIPLTTPTFLPTSSLSTLPSPPTLELPTDRRSRCKPLNRPLRGL</sequence>
<reference evidence="2 3" key="1">
    <citation type="journal article" date="2020" name="Mol. Biol. Evol.">
        <title>Distinct Expression and Methylation Patterns for Genes with Different Fates following a Single Whole-Genome Duplication in Flowering Plants.</title>
        <authorList>
            <person name="Shi T."/>
            <person name="Rahmani R.S."/>
            <person name="Gugger P.F."/>
            <person name="Wang M."/>
            <person name="Li H."/>
            <person name="Zhang Y."/>
            <person name="Li Z."/>
            <person name="Wang Q."/>
            <person name="Van de Peer Y."/>
            <person name="Marchal K."/>
            <person name="Chen J."/>
        </authorList>
    </citation>
    <scope>NUCLEOTIDE SEQUENCE [LARGE SCALE GENOMIC DNA]</scope>
    <source>
        <tissue evidence="2">Leaf</tissue>
    </source>
</reference>
<organism evidence="2 3">
    <name type="scientific">Nelumbo nucifera</name>
    <name type="common">Sacred lotus</name>
    <dbReference type="NCBI Taxonomy" id="4432"/>
    <lineage>
        <taxon>Eukaryota</taxon>
        <taxon>Viridiplantae</taxon>
        <taxon>Streptophyta</taxon>
        <taxon>Embryophyta</taxon>
        <taxon>Tracheophyta</taxon>
        <taxon>Spermatophyta</taxon>
        <taxon>Magnoliopsida</taxon>
        <taxon>Proteales</taxon>
        <taxon>Nelumbonaceae</taxon>
        <taxon>Nelumbo</taxon>
    </lineage>
</organism>
<keyword evidence="3" id="KW-1185">Reference proteome</keyword>
<proteinExistence type="predicted"/>